<evidence type="ECO:0000313" key="5">
    <source>
        <dbReference type="EMBL" id="WEK05936.1"/>
    </source>
</evidence>
<evidence type="ECO:0000256" key="2">
    <source>
        <dbReference type="ARBA" id="ARBA00022723"/>
    </source>
</evidence>
<gene>
    <name evidence="5" type="ORF">P0Y65_06690</name>
</gene>
<dbReference type="PANTHER" id="PTHR28620">
    <property type="entry name" value="CENTROMERE PROTEIN V"/>
    <property type="match status" value="1"/>
</dbReference>
<sequence length="121" mass="13259">MSEKPIASCHCGRVTITLPRAPEVVVECNCSLCRRYGVLWTYFEDSELGGLPSAGETQTYAWNGKHVDFHRCSSCGCVTHWAPRAASRHTIGINARLLDPELVAAARLRHKDGAGSGKYLD</sequence>
<reference evidence="5" key="1">
    <citation type="submission" date="2023-03" db="EMBL/GenBank/DDBJ databases">
        <title>Andean soil-derived lignocellulolytic bacterial consortium as a source of novel taxa and putative plastic-active enzymes.</title>
        <authorList>
            <person name="Diaz-Garcia L."/>
            <person name="Chuvochina M."/>
            <person name="Feuerriegel G."/>
            <person name="Bunk B."/>
            <person name="Sproer C."/>
            <person name="Streit W.R."/>
            <person name="Rodriguez L.M."/>
            <person name="Overmann J."/>
            <person name="Jimenez D.J."/>
        </authorList>
    </citation>
    <scope>NUCLEOTIDE SEQUENCE</scope>
    <source>
        <strain evidence="5">MAG 4196</strain>
    </source>
</reference>
<comment type="similarity">
    <text evidence="1">Belongs to the Gfa family.</text>
</comment>
<dbReference type="EMBL" id="CP119312">
    <property type="protein sequence ID" value="WEK05936.1"/>
    <property type="molecule type" value="Genomic_DNA"/>
</dbReference>
<dbReference type="Proteomes" id="UP001217476">
    <property type="component" value="Chromosome"/>
</dbReference>
<evidence type="ECO:0000256" key="3">
    <source>
        <dbReference type="ARBA" id="ARBA00022833"/>
    </source>
</evidence>
<dbReference type="Pfam" id="PF04828">
    <property type="entry name" value="GFA"/>
    <property type="match status" value="1"/>
</dbReference>
<name>A0AAJ5VW06_9HYPH</name>
<dbReference type="PANTHER" id="PTHR28620:SF1">
    <property type="entry name" value="CENP-V_GFA DOMAIN-CONTAINING PROTEIN"/>
    <property type="match status" value="1"/>
</dbReference>
<dbReference type="InterPro" id="IPR011057">
    <property type="entry name" value="Mss4-like_sf"/>
</dbReference>
<evidence type="ECO:0000259" key="4">
    <source>
        <dbReference type="PROSITE" id="PS51891"/>
    </source>
</evidence>
<keyword evidence="3" id="KW-0862">Zinc</keyword>
<dbReference type="AlphaFoldDB" id="A0AAJ5VW06"/>
<dbReference type="InterPro" id="IPR006913">
    <property type="entry name" value="CENP-V/GFA"/>
</dbReference>
<feature type="domain" description="CENP-V/GFA" evidence="4">
    <location>
        <begin position="5"/>
        <end position="121"/>
    </location>
</feature>
<organism evidence="5 6">
    <name type="scientific">Candidatus Devosia phytovorans</name>
    <dbReference type="NCBI Taxonomy" id="3121372"/>
    <lineage>
        <taxon>Bacteria</taxon>
        <taxon>Pseudomonadati</taxon>
        <taxon>Pseudomonadota</taxon>
        <taxon>Alphaproteobacteria</taxon>
        <taxon>Hyphomicrobiales</taxon>
        <taxon>Devosiaceae</taxon>
        <taxon>Devosia</taxon>
    </lineage>
</organism>
<dbReference type="InterPro" id="IPR052355">
    <property type="entry name" value="CENP-V-like"/>
</dbReference>
<dbReference type="GO" id="GO:0046872">
    <property type="term" value="F:metal ion binding"/>
    <property type="evidence" value="ECO:0007669"/>
    <property type="project" value="UniProtKB-KW"/>
</dbReference>
<dbReference type="SUPFAM" id="SSF51316">
    <property type="entry name" value="Mss4-like"/>
    <property type="match status" value="1"/>
</dbReference>
<dbReference type="GO" id="GO:0016846">
    <property type="term" value="F:carbon-sulfur lyase activity"/>
    <property type="evidence" value="ECO:0007669"/>
    <property type="project" value="InterPro"/>
</dbReference>
<protein>
    <submittedName>
        <fullName evidence="5">GFA family protein</fullName>
    </submittedName>
</protein>
<proteinExistence type="inferred from homology"/>
<dbReference type="Gene3D" id="2.170.150.70">
    <property type="match status" value="1"/>
</dbReference>
<evidence type="ECO:0000256" key="1">
    <source>
        <dbReference type="ARBA" id="ARBA00005495"/>
    </source>
</evidence>
<accession>A0AAJ5VW06</accession>
<dbReference type="PROSITE" id="PS51891">
    <property type="entry name" value="CENP_V_GFA"/>
    <property type="match status" value="1"/>
</dbReference>
<keyword evidence="2" id="KW-0479">Metal-binding</keyword>
<evidence type="ECO:0000313" key="6">
    <source>
        <dbReference type="Proteomes" id="UP001217476"/>
    </source>
</evidence>